<evidence type="ECO:0000256" key="4">
    <source>
        <dbReference type="ARBA" id="ARBA00022679"/>
    </source>
</evidence>
<dbReference type="InterPro" id="IPR029063">
    <property type="entry name" value="SAM-dependent_MTases_sf"/>
</dbReference>
<dbReference type="GO" id="GO:0008173">
    <property type="term" value="F:RNA methyltransferase activity"/>
    <property type="evidence" value="ECO:0007669"/>
    <property type="project" value="InterPro"/>
</dbReference>
<keyword evidence="14" id="KW-1185">Reference proteome</keyword>
<protein>
    <recommendedName>
        <fullName evidence="9">NOL1/NOP2/Sun domain family member 4</fullName>
    </recommendedName>
</protein>
<evidence type="ECO:0000256" key="3">
    <source>
        <dbReference type="ARBA" id="ARBA00022603"/>
    </source>
</evidence>
<feature type="domain" description="SAM-dependent MTase RsmB/NOP-type" evidence="12">
    <location>
        <begin position="33"/>
        <end position="394"/>
    </location>
</feature>
<organism evidence="13 14">
    <name type="scientific">Lecanosticta acicola</name>
    <dbReference type="NCBI Taxonomy" id="111012"/>
    <lineage>
        <taxon>Eukaryota</taxon>
        <taxon>Fungi</taxon>
        <taxon>Dikarya</taxon>
        <taxon>Ascomycota</taxon>
        <taxon>Pezizomycotina</taxon>
        <taxon>Dothideomycetes</taxon>
        <taxon>Dothideomycetidae</taxon>
        <taxon>Mycosphaerellales</taxon>
        <taxon>Mycosphaerellaceae</taxon>
        <taxon>Lecanosticta</taxon>
    </lineage>
</organism>
<keyword evidence="7" id="KW-0809">Transit peptide</keyword>
<accession>A0AAI8YX19</accession>
<evidence type="ECO:0000256" key="9">
    <source>
        <dbReference type="ARBA" id="ARBA00042050"/>
    </source>
</evidence>
<keyword evidence="3 11" id="KW-0489">Methyltransferase</keyword>
<sequence>MTKTHRKAASSAEDAFHRHYAAIWGEERWQNSLYQALLQPTRYACVLNRYTPLTKSAEVIKDESVDIRALDLPFYNDDMVPNVFVRYQKADLTQDVKSNVPSDTPFPTPEPSINKLLSHWNLDAASVLVASLMNIQPGHNVLDLCAAPGGKSVALSQRIWPHLHQDPSELKQKTFAKVSTRTGHLHSNEVDGARFKRLAENLKVYMPKIVVDSAQVNAFRVDGAKSNADYGFRVRTNAGTVGYDKVLVDAPCSSERHIIHAQAKASASGRFAEDMANWRPGSSKRLAATQIDLLMTGLKAATTDGTVIYATCSIEPTENDNVVEKVLAQVEKERKKGSKWNVKVGLNAGNGDKALEEELEKHWAEKTKYGWIVLPDHPSAERWGPLFFAVLTKGFD</sequence>
<keyword evidence="6 11" id="KW-0694">RNA-binding</keyword>
<dbReference type="GO" id="GO:0031167">
    <property type="term" value="P:rRNA methylation"/>
    <property type="evidence" value="ECO:0007669"/>
    <property type="project" value="TreeGrafter"/>
</dbReference>
<comment type="subcellular location">
    <subcellularLocation>
        <location evidence="1">Mitochondrion</location>
    </subcellularLocation>
</comment>
<keyword evidence="4 11" id="KW-0808">Transferase</keyword>
<dbReference type="GO" id="GO:0005762">
    <property type="term" value="C:mitochondrial large ribosomal subunit"/>
    <property type="evidence" value="ECO:0007669"/>
    <property type="project" value="TreeGrafter"/>
</dbReference>
<feature type="binding site" evidence="11">
    <location>
        <position position="249"/>
    </location>
    <ligand>
        <name>S-adenosyl-L-methionine</name>
        <dbReference type="ChEBI" id="CHEBI:59789"/>
    </ligand>
</feature>
<feature type="binding site" evidence="11">
    <location>
        <position position="189"/>
    </location>
    <ligand>
        <name>S-adenosyl-L-methionine</name>
        <dbReference type="ChEBI" id="CHEBI:59789"/>
    </ligand>
</feature>
<keyword evidence="8" id="KW-0496">Mitochondrion</keyword>
<proteinExistence type="inferred from homology"/>
<keyword evidence="5 11" id="KW-0949">S-adenosyl-L-methionine</keyword>
<evidence type="ECO:0000256" key="6">
    <source>
        <dbReference type="ARBA" id="ARBA00022884"/>
    </source>
</evidence>
<evidence type="ECO:0000256" key="1">
    <source>
        <dbReference type="ARBA" id="ARBA00004173"/>
    </source>
</evidence>
<dbReference type="Proteomes" id="UP001296104">
    <property type="component" value="Unassembled WGS sequence"/>
</dbReference>
<dbReference type="AlphaFoldDB" id="A0AAI8YX19"/>
<comment type="caution">
    <text evidence="13">The sequence shown here is derived from an EMBL/GenBank/DDBJ whole genome shotgun (WGS) entry which is preliminary data.</text>
</comment>
<dbReference type="PRINTS" id="PR02008">
    <property type="entry name" value="RCMTFAMILY"/>
</dbReference>
<evidence type="ECO:0000259" key="12">
    <source>
        <dbReference type="PROSITE" id="PS51686"/>
    </source>
</evidence>
<dbReference type="InterPro" id="IPR023267">
    <property type="entry name" value="RCMT"/>
</dbReference>
<dbReference type="PANTHER" id="PTHR22808:SF3">
    <property type="entry name" value="5-METHYLCYTOSINE RRNA METHYLTRANSFERASE NSUN4"/>
    <property type="match status" value="1"/>
</dbReference>
<dbReference type="InterPro" id="IPR001678">
    <property type="entry name" value="MeTrfase_RsmB-F_NOP2_dom"/>
</dbReference>
<evidence type="ECO:0000256" key="11">
    <source>
        <dbReference type="PROSITE-ProRule" id="PRU01023"/>
    </source>
</evidence>
<dbReference type="InterPro" id="IPR049560">
    <property type="entry name" value="MeTrfase_RsmB-F_NOP2_cat"/>
</dbReference>
<feature type="binding site" evidence="11">
    <location>
        <begin position="145"/>
        <end position="151"/>
    </location>
    <ligand>
        <name>S-adenosyl-L-methionine</name>
        <dbReference type="ChEBI" id="CHEBI:59789"/>
    </ligand>
</feature>
<dbReference type="PROSITE" id="PS51686">
    <property type="entry name" value="SAM_MT_RSMB_NOP"/>
    <property type="match status" value="1"/>
</dbReference>
<evidence type="ECO:0000256" key="5">
    <source>
        <dbReference type="ARBA" id="ARBA00022691"/>
    </source>
</evidence>
<evidence type="ECO:0000256" key="2">
    <source>
        <dbReference type="ARBA" id="ARBA00022552"/>
    </source>
</evidence>
<evidence type="ECO:0000313" key="13">
    <source>
        <dbReference type="EMBL" id="CAK3969456.1"/>
    </source>
</evidence>
<evidence type="ECO:0000256" key="10">
    <source>
        <dbReference type="ARBA" id="ARBA00049302"/>
    </source>
</evidence>
<dbReference type="Pfam" id="PF01189">
    <property type="entry name" value="Methyltr_RsmB-F"/>
    <property type="match status" value="1"/>
</dbReference>
<feature type="active site" description="Nucleophile" evidence="11">
    <location>
        <position position="312"/>
    </location>
</feature>
<comment type="similarity">
    <text evidence="11">Belongs to the class I-like SAM-binding methyltransferase superfamily. RsmB/NOP family.</text>
</comment>
<dbReference type="SUPFAM" id="SSF53335">
    <property type="entry name" value="S-adenosyl-L-methionine-dependent methyltransferases"/>
    <property type="match status" value="1"/>
</dbReference>
<dbReference type="GO" id="GO:0003723">
    <property type="term" value="F:RNA binding"/>
    <property type="evidence" value="ECO:0007669"/>
    <property type="project" value="UniProtKB-UniRule"/>
</dbReference>
<dbReference type="PANTHER" id="PTHR22808">
    <property type="entry name" value="NCL1 YEAST -RELATED NOL1/NOP2/FMU SUN DOMAIN-CONTAINING"/>
    <property type="match status" value="1"/>
</dbReference>
<evidence type="ECO:0000256" key="8">
    <source>
        <dbReference type="ARBA" id="ARBA00023128"/>
    </source>
</evidence>
<evidence type="ECO:0000256" key="7">
    <source>
        <dbReference type="ARBA" id="ARBA00022946"/>
    </source>
</evidence>
<reference evidence="13" key="1">
    <citation type="submission" date="2023-11" db="EMBL/GenBank/DDBJ databases">
        <authorList>
            <person name="Alioto T."/>
            <person name="Alioto T."/>
            <person name="Gomez Garrido J."/>
        </authorList>
    </citation>
    <scope>NUCLEOTIDE SEQUENCE</scope>
</reference>
<name>A0AAI8YX19_9PEZI</name>
<dbReference type="EMBL" id="CAVMBE010000017">
    <property type="protein sequence ID" value="CAK3969456.1"/>
    <property type="molecule type" value="Genomic_DNA"/>
</dbReference>
<comment type="catalytic activity">
    <reaction evidence="10">
        <text>a cytidine in rRNA + S-adenosyl-L-methionine = a 5-methylcytidine in rRNA + S-adenosyl-L-homocysteine + H(+)</text>
        <dbReference type="Rhea" id="RHEA:61484"/>
        <dbReference type="Rhea" id="RHEA-COMP:15836"/>
        <dbReference type="Rhea" id="RHEA-COMP:15837"/>
        <dbReference type="ChEBI" id="CHEBI:15378"/>
        <dbReference type="ChEBI" id="CHEBI:57856"/>
        <dbReference type="ChEBI" id="CHEBI:59789"/>
        <dbReference type="ChEBI" id="CHEBI:74483"/>
        <dbReference type="ChEBI" id="CHEBI:82748"/>
    </reaction>
</comment>
<keyword evidence="2" id="KW-0698">rRNA processing</keyword>
<feature type="binding site" evidence="11">
    <location>
        <position position="222"/>
    </location>
    <ligand>
        <name>S-adenosyl-L-methionine</name>
        <dbReference type="ChEBI" id="CHEBI:59789"/>
    </ligand>
</feature>
<dbReference type="Gene3D" id="3.40.50.150">
    <property type="entry name" value="Vaccinia Virus protein VP39"/>
    <property type="match status" value="1"/>
</dbReference>
<evidence type="ECO:0000313" key="14">
    <source>
        <dbReference type="Proteomes" id="UP001296104"/>
    </source>
</evidence>
<gene>
    <name evidence="13" type="ORF">LECACI_7A003567</name>
</gene>